<evidence type="ECO:0000256" key="1">
    <source>
        <dbReference type="PROSITE-ProRule" id="PRU00453"/>
    </source>
</evidence>
<dbReference type="Proteomes" id="UP000030640">
    <property type="component" value="Unassembled WGS sequence"/>
</dbReference>
<dbReference type="GeneID" id="20036878"/>
<keyword evidence="1" id="KW-0862">Zinc</keyword>
<evidence type="ECO:0000259" key="3">
    <source>
        <dbReference type="PROSITE" id="PS51083"/>
    </source>
</evidence>
<name>W7A3X4_9APIC</name>
<dbReference type="InterPro" id="IPR007529">
    <property type="entry name" value="Znf_HIT"/>
</dbReference>
<keyword evidence="5" id="KW-1185">Reference proteome</keyword>
<feature type="region of interest" description="Disordered" evidence="2">
    <location>
        <begin position="148"/>
        <end position="181"/>
    </location>
</feature>
<keyword evidence="1" id="KW-0863">Zinc-finger</keyword>
<reference evidence="4 5" key="1">
    <citation type="submission" date="2013-02" db="EMBL/GenBank/DDBJ databases">
        <title>The Genome Sequence of Plasmodium inui San Antonio 1.</title>
        <authorList>
            <consortium name="The Broad Institute Genome Sequencing Platform"/>
            <consortium name="The Broad Institute Genome Sequencing Center for Infectious Disease"/>
            <person name="Neafsey D."/>
            <person name="Cheeseman I."/>
            <person name="Volkman S."/>
            <person name="Adams J."/>
            <person name="Walker B."/>
            <person name="Young S.K."/>
            <person name="Zeng Q."/>
            <person name="Gargeya S."/>
            <person name="Fitzgerald M."/>
            <person name="Haas B."/>
            <person name="Abouelleil A."/>
            <person name="Alvarado L."/>
            <person name="Arachchi H.M."/>
            <person name="Berlin A.M."/>
            <person name="Chapman S.B."/>
            <person name="Dewar J."/>
            <person name="Goldberg J."/>
            <person name="Griggs A."/>
            <person name="Gujja S."/>
            <person name="Hansen M."/>
            <person name="Howarth C."/>
            <person name="Imamovic A."/>
            <person name="Larimer J."/>
            <person name="McCowan C."/>
            <person name="Murphy C."/>
            <person name="Neiman D."/>
            <person name="Pearson M."/>
            <person name="Priest M."/>
            <person name="Roberts A."/>
            <person name="Saif S."/>
            <person name="Shea T."/>
            <person name="Sisk P."/>
            <person name="Sykes S."/>
            <person name="Wortman J."/>
            <person name="Nusbaum C."/>
            <person name="Birren B."/>
        </authorList>
    </citation>
    <scope>NUCLEOTIDE SEQUENCE [LARGE SCALE GENOMIC DNA]</scope>
    <source>
        <strain evidence="4 5">San Antonio 1</strain>
    </source>
</reference>
<feature type="compositionally biased region" description="Basic and acidic residues" evidence="2">
    <location>
        <begin position="1"/>
        <end position="10"/>
    </location>
</feature>
<evidence type="ECO:0000313" key="4">
    <source>
        <dbReference type="EMBL" id="EUD67992.1"/>
    </source>
</evidence>
<dbReference type="PROSITE" id="PS51083">
    <property type="entry name" value="ZF_HIT"/>
    <property type="match status" value="1"/>
</dbReference>
<gene>
    <name evidence="4" type="ORF">C922_01604</name>
</gene>
<feature type="domain" description="HIT-type" evidence="3">
    <location>
        <begin position="101"/>
        <end position="135"/>
    </location>
</feature>
<dbReference type="RefSeq" id="XP_008815429.1">
    <property type="nucleotide sequence ID" value="XM_008817207.1"/>
</dbReference>
<dbReference type="OrthoDB" id="18412at2759"/>
<organism evidence="4 5">
    <name type="scientific">Plasmodium inui San Antonio 1</name>
    <dbReference type="NCBI Taxonomy" id="1237626"/>
    <lineage>
        <taxon>Eukaryota</taxon>
        <taxon>Sar</taxon>
        <taxon>Alveolata</taxon>
        <taxon>Apicomplexa</taxon>
        <taxon>Aconoidasida</taxon>
        <taxon>Haemosporida</taxon>
        <taxon>Plasmodiidae</taxon>
        <taxon>Plasmodium</taxon>
        <taxon>Plasmodium (Plasmodium)</taxon>
    </lineage>
</organism>
<feature type="compositionally biased region" description="Polar residues" evidence="2">
    <location>
        <begin position="11"/>
        <end position="23"/>
    </location>
</feature>
<dbReference type="VEuPathDB" id="PlasmoDB:C922_01604"/>
<dbReference type="EMBL" id="KI965464">
    <property type="protein sequence ID" value="EUD67992.1"/>
    <property type="molecule type" value="Genomic_DNA"/>
</dbReference>
<dbReference type="GO" id="GO:0008270">
    <property type="term" value="F:zinc ion binding"/>
    <property type="evidence" value="ECO:0007669"/>
    <property type="project" value="UniProtKB-UniRule"/>
</dbReference>
<dbReference type="AlphaFoldDB" id="W7A3X4"/>
<proteinExistence type="predicted"/>
<feature type="region of interest" description="Disordered" evidence="2">
    <location>
        <begin position="1"/>
        <end position="95"/>
    </location>
</feature>
<feature type="compositionally biased region" description="Basic and acidic residues" evidence="2">
    <location>
        <begin position="24"/>
        <end position="49"/>
    </location>
</feature>
<accession>W7A3X4</accession>
<protein>
    <recommendedName>
        <fullName evidence="3">HIT-type domain-containing protein</fullName>
    </recommendedName>
</protein>
<feature type="compositionally biased region" description="Acidic residues" evidence="2">
    <location>
        <begin position="171"/>
        <end position="181"/>
    </location>
</feature>
<sequence>MEREQIDSNVKDGNSPTLPNLKSTNEEDKIRRDKNEDGQCDPPLEKDIGGDINPHAPRKPNYVNRREGWKKRKPHGSGPHAPAPHGDTPPSEKKQKGQDTCVVCLQHGVVKYKFVCCREGYCSVPCFQKHDRKACLEEQRNKVRKLNALRSVESQNSKHRKSDVEERADNATEDDEDSEDDFLTEDQKVKLKEDITLRMLLKNNYVRSVFKHFTTSKDKIGYLSNYINDPTIVQVVDQIMKSVEG</sequence>
<evidence type="ECO:0000256" key="2">
    <source>
        <dbReference type="SAM" id="MobiDB-lite"/>
    </source>
</evidence>
<feature type="compositionally biased region" description="Low complexity" evidence="2">
    <location>
        <begin position="76"/>
        <end position="86"/>
    </location>
</feature>
<keyword evidence="1" id="KW-0479">Metal-binding</keyword>
<evidence type="ECO:0000313" key="5">
    <source>
        <dbReference type="Proteomes" id="UP000030640"/>
    </source>
</evidence>